<evidence type="ECO:0000256" key="4">
    <source>
        <dbReference type="ARBA" id="ARBA00022806"/>
    </source>
</evidence>
<proteinExistence type="inferred from homology"/>
<evidence type="ECO:0000256" key="7">
    <source>
        <dbReference type="ARBA" id="ARBA00023204"/>
    </source>
</evidence>
<dbReference type="InterPro" id="IPR048772">
    <property type="entry name" value="Hel308-like_dom4"/>
</dbReference>
<dbReference type="PANTHER" id="PTHR47961:SF10">
    <property type="entry name" value="ATP-DEPENDENT DNA HELICASE HEL308"/>
    <property type="match status" value="1"/>
</dbReference>
<dbReference type="Pfam" id="PF20470">
    <property type="entry name" value="HTH_61"/>
    <property type="match status" value="1"/>
</dbReference>
<evidence type="ECO:0000313" key="15">
    <source>
        <dbReference type="Proteomes" id="UP000050515"/>
    </source>
</evidence>
<dbReference type="SUPFAM" id="SSF52540">
    <property type="entry name" value="P-loop containing nucleoside triphosphate hydrolases"/>
    <property type="match status" value="1"/>
</dbReference>
<dbReference type="Pfam" id="PF21280">
    <property type="entry name" value="Helicase_dom4_arc"/>
    <property type="match status" value="1"/>
</dbReference>
<dbReference type="SMART" id="SM00487">
    <property type="entry name" value="DEXDc"/>
    <property type="match status" value="1"/>
</dbReference>
<dbReference type="PROSITE" id="PS51192">
    <property type="entry name" value="HELICASE_ATP_BIND_1"/>
    <property type="match status" value="1"/>
</dbReference>
<dbReference type="GeneID" id="84222378"/>
<dbReference type="GO" id="GO:0043138">
    <property type="term" value="F:3'-5' DNA helicase activity"/>
    <property type="evidence" value="ECO:0007669"/>
    <property type="project" value="UniProtKB-UniRule"/>
</dbReference>
<reference evidence="14 15" key="1">
    <citation type="submission" date="2015-09" db="EMBL/GenBank/DDBJ databases">
        <title>Draft genome sequence of Acidiplasma aeolicum DSM 18409.</title>
        <authorList>
            <person name="Hemp J."/>
        </authorList>
    </citation>
    <scope>NUCLEOTIDE SEQUENCE [LARGE SCALE GENOMIC DNA]</scope>
    <source>
        <strain evidence="14 15">V</strain>
    </source>
</reference>
<dbReference type="InterPro" id="IPR046931">
    <property type="entry name" value="HTH_61"/>
</dbReference>
<keyword evidence="7 11" id="KW-0234">DNA repair</keyword>
<dbReference type="EMBL" id="LJCQ01000049">
    <property type="protein sequence ID" value="KPV47528.1"/>
    <property type="molecule type" value="Genomic_DNA"/>
</dbReference>
<keyword evidence="4 11" id="KW-0347">Helicase</keyword>
<comment type="catalytic activity">
    <reaction evidence="10 11">
        <text>ATP + H2O = ADP + phosphate + H(+)</text>
        <dbReference type="Rhea" id="RHEA:13065"/>
        <dbReference type="ChEBI" id="CHEBI:15377"/>
        <dbReference type="ChEBI" id="CHEBI:15378"/>
        <dbReference type="ChEBI" id="CHEBI:30616"/>
        <dbReference type="ChEBI" id="CHEBI:43474"/>
        <dbReference type="ChEBI" id="CHEBI:456216"/>
        <dbReference type="EC" id="5.6.2.4"/>
    </reaction>
</comment>
<evidence type="ECO:0000256" key="9">
    <source>
        <dbReference type="ARBA" id="ARBA00034617"/>
    </source>
</evidence>
<dbReference type="SMART" id="SM00490">
    <property type="entry name" value="HELICc"/>
    <property type="match status" value="1"/>
</dbReference>
<protein>
    <recommendedName>
        <fullName evidence="11">ATP-dependent DNA helicase Hel308</fullName>
        <ecNumber evidence="11">5.6.2.4</ecNumber>
    </recommendedName>
    <alternativeName>
        <fullName evidence="11">DNA 3'-5' helicase Hel308</fullName>
    </alternativeName>
</protein>
<keyword evidence="3 11" id="KW-0378">Hydrolase</keyword>
<dbReference type="GO" id="GO:0016887">
    <property type="term" value="F:ATP hydrolysis activity"/>
    <property type="evidence" value="ECO:0007669"/>
    <property type="project" value="RHEA"/>
</dbReference>
<dbReference type="EC" id="5.6.2.4" evidence="11"/>
<evidence type="ECO:0000256" key="8">
    <source>
        <dbReference type="ARBA" id="ARBA00023235"/>
    </source>
</evidence>
<evidence type="ECO:0000256" key="2">
    <source>
        <dbReference type="ARBA" id="ARBA00022763"/>
    </source>
</evidence>
<comment type="catalytic activity">
    <reaction evidence="9 11">
        <text>Couples ATP hydrolysis with the unwinding of duplex DNA by translocating in the 3'-5' direction.</text>
        <dbReference type="EC" id="5.6.2.4"/>
    </reaction>
</comment>
<dbReference type="PROSITE" id="PS51194">
    <property type="entry name" value="HELICASE_CTER"/>
    <property type="match status" value="1"/>
</dbReference>
<dbReference type="GO" id="GO:0006281">
    <property type="term" value="P:DNA repair"/>
    <property type="evidence" value="ECO:0007669"/>
    <property type="project" value="UniProtKB-UniRule"/>
</dbReference>
<dbReference type="InterPro" id="IPR022965">
    <property type="entry name" value="Helicase_Hel308"/>
</dbReference>
<evidence type="ECO:0000256" key="1">
    <source>
        <dbReference type="ARBA" id="ARBA00022741"/>
    </source>
</evidence>
<name>A0A0P9H0H7_9ARCH</name>
<dbReference type="Gene3D" id="3.40.50.300">
    <property type="entry name" value="P-loop containing nucleotide triphosphate hydrolases"/>
    <property type="match status" value="2"/>
</dbReference>
<keyword evidence="5 11" id="KW-0067">ATP-binding</keyword>
<evidence type="ECO:0000256" key="11">
    <source>
        <dbReference type="HAMAP-Rule" id="MF_00442"/>
    </source>
</evidence>
<evidence type="ECO:0000256" key="3">
    <source>
        <dbReference type="ARBA" id="ARBA00022801"/>
    </source>
</evidence>
<keyword evidence="1 11" id="KW-0547">Nucleotide-binding</keyword>
<dbReference type="Pfam" id="PF14520">
    <property type="entry name" value="HHH_5"/>
    <property type="match status" value="1"/>
</dbReference>
<evidence type="ECO:0000259" key="13">
    <source>
        <dbReference type="PROSITE" id="PS51194"/>
    </source>
</evidence>
<dbReference type="Gene3D" id="1.10.3380.30">
    <property type="match status" value="1"/>
</dbReference>
<dbReference type="Pfam" id="PF00271">
    <property type="entry name" value="Helicase_C"/>
    <property type="match status" value="1"/>
</dbReference>
<feature type="domain" description="Helicase C-terminal" evidence="13">
    <location>
        <begin position="222"/>
        <end position="404"/>
    </location>
</feature>
<dbReference type="InterPro" id="IPR050474">
    <property type="entry name" value="Hel308_SKI2-like"/>
</dbReference>
<gene>
    <name evidence="11" type="primary">hel308</name>
    <name evidence="14" type="ORF">SE19_00655</name>
</gene>
<accession>A0A0P9H0H7</accession>
<dbReference type="HAMAP" id="MF_00442">
    <property type="entry name" value="Helicase_Hel308"/>
    <property type="match status" value="1"/>
</dbReference>
<dbReference type="GO" id="GO:0005524">
    <property type="term" value="F:ATP binding"/>
    <property type="evidence" value="ECO:0007669"/>
    <property type="project" value="UniProtKB-UniRule"/>
</dbReference>
<evidence type="ECO:0000256" key="10">
    <source>
        <dbReference type="ARBA" id="ARBA00048988"/>
    </source>
</evidence>
<comment type="caution">
    <text evidence="14">The sequence shown here is derived from an EMBL/GenBank/DDBJ whole genome shotgun (WGS) entry which is preliminary data.</text>
</comment>
<dbReference type="InterPro" id="IPR036390">
    <property type="entry name" value="WH_DNA-bd_sf"/>
</dbReference>
<dbReference type="InterPro" id="IPR027417">
    <property type="entry name" value="P-loop_NTPase"/>
</dbReference>
<dbReference type="InterPro" id="IPR014001">
    <property type="entry name" value="Helicase_ATP-bd"/>
</dbReference>
<comment type="function">
    <text evidence="11">DNA-dependent ATPase and 3'-5' DNA helicase that may be involved in repair of stalled replication forks.</text>
</comment>
<dbReference type="InterPro" id="IPR001650">
    <property type="entry name" value="Helicase_C-like"/>
</dbReference>
<dbReference type="Proteomes" id="UP000050515">
    <property type="component" value="Unassembled WGS sequence"/>
</dbReference>
<evidence type="ECO:0000256" key="6">
    <source>
        <dbReference type="ARBA" id="ARBA00023125"/>
    </source>
</evidence>
<comment type="similarity">
    <text evidence="11">Belongs to the helicase family. Hel308 subfamily.</text>
</comment>
<evidence type="ECO:0000256" key="5">
    <source>
        <dbReference type="ARBA" id="ARBA00022840"/>
    </source>
</evidence>
<dbReference type="SUPFAM" id="SSF46785">
    <property type="entry name" value="Winged helix' DNA-binding domain"/>
    <property type="match status" value="1"/>
</dbReference>
<dbReference type="CDD" id="cd18795">
    <property type="entry name" value="SF2_C_Ski2"/>
    <property type="match status" value="1"/>
</dbReference>
<feature type="binding site" evidence="11">
    <location>
        <position position="26"/>
    </location>
    <ligand>
        <name>ATP</name>
        <dbReference type="ChEBI" id="CHEBI:30616"/>
    </ligand>
</feature>
<dbReference type="GO" id="GO:0003677">
    <property type="term" value="F:DNA binding"/>
    <property type="evidence" value="ECO:0007669"/>
    <property type="project" value="UniProtKB-UniRule"/>
</dbReference>
<organism evidence="14 15">
    <name type="scientific">Acidiplasma aeolicum</name>
    <dbReference type="NCBI Taxonomy" id="507754"/>
    <lineage>
        <taxon>Archaea</taxon>
        <taxon>Methanobacteriati</taxon>
        <taxon>Thermoplasmatota</taxon>
        <taxon>Thermoplasmata</taxon>
        <taxon>Thermoplasmatales</taxon>
        <taxon>Ferroplasmaceae</taxon>
        <taxon>Acidiplasma</taxon>
    </lineage>
</organism>
<dbReference type="NCBIfam" id="NF002251">
    <property type="entry name" value="PRK01172.1"/>
    <property type="match status" value="1"/>
</dbReference>
<dbReference type="RefSeq" id="WP_048101632.1">
    <property type="nucleotide sequence ID" value="NZ_JBBYJF010000014.1"/>
</dbReference>
<comment type="subunit">
    <text evidence="11">Monomer.</text>
</comment>
<dbReference type="Pfam" id="PF00270">
    <property type="entry name" value="DEAD"/>
    <property type="match status" value="1"/>
</dbReference>
<keyword evidence="2 11" id="KW-0227">DNA damage</keyword>
<dbReference type="InterPro" id="IPR011545">
    <property type="entry name" value="DEAD/DEAH_box_helicase_dom"/>
</dbReference>
<dbReference type="Gene3D" id="1.10.150.20">
    <property type="entry name" value="5' to 3' exonuclease, C-terminal subdomain"/>
    <property type="match status" value="1"/>
</dbReference>
<feature type="domain" description="Helicase ATP-binding" evidence="12">
    <location>
        <begin position="30"/>
        <end position="196"/>
    </location>
</feature>
<keyword evidence="6 11" id="KW-0238">DNA-binding</keyword>
<keyword evidence="8 11" id="KW-0413">Isomerase</keyword>
<dbReference type="SUPFAM" id="SSF158702">
    <property type="entry name" value="Sec63 N-terminal domain-like"/>
    <property type="match status" value="1"/>
</dbReference>
<dbReference type="AlphaFoldDB" id="A0A0P9H0H7"/>
<dbReference type="PANTHER" id="PTHR47961">
    <property type="entry name" value="DNA POLYMERASE THETA, PUTATIVE (AFU_ORTHOLOGUE AFUA_1G05260)-RELATED"/>
    <property type="match status" value="1"/>
</dbReference>
<dbReference type="PATRIC" id="fig|507754.4.peg.1758"/>
<evidence type="ECO:0000313" key="14">
    <source>
        <dbReference type="EMBL" id="KPV47528.1"/>
    </source>
</evidence>
<evidence type="ECO:0000259" key="12">
    <source>
        <dbReference type="PROSITE" id="PS51192"/>
    </source>
</evidence>
<sequence>MKLTSIVPADFLKLTDNNDFSLYKHQEEAVQKLISGKNVIVSVPTASGKTLIAYIEIYKTFLKRKKSLYIVPLRSLAMEKYQELLNLRSLGMRVTISIGDYDIPPSFVRNYDVIVCTSERADSMIHRDPDILNEFGFVILDEIHTISDESRGPKLETVISSILYLNPDIILLGLSATVSNIKEMAMWMNAETVISDFRAVPLETGIVYRHSLIRDGKKEFLGNKDELVLIENSVNDGGQCIVFRNSRRNVEKYAELLKNNFDFGTNIEDLELPLENLNDKMIDLISHGIAYHHAGLSNEQRGTIEELFKKGHIKIIVATPTLAAGVNLPARTVIIRDITRYSDGYSKPISNIEVQQMLGRAGRPKYDKIGYGYITVSSESMLKVAQNYLNGDLEPVISKMDSNSLIRFNILSLISSGMARKYDDILNFYKKTLLAIQNDIEDYSLAFDGAIYFLKENGFISEENDIYKVEPFGKITSELYIDPVTALILSECLNHEYSEPLYLYYISKTPDMIPFNFREYDYEYVENFLDKYNINDFSEESMRAAKTAIILQEWINEVPINTIAESFDIGPGDIQAKVSSADWISYSLYRLSTMNKKEYSGQLFHLNIRIKEGIKEDIIKLIEIPGVGRVRARRLFDNGYTTIEKLASAKMEDIGNIFGFSNKLALEIIQYADKITKQYYKGNNLDSYSGR</sequence>